<name>A0A926WIJ7_9NOST</name>
<proteinExistence type="predicted"/>
<dbReference type="EMBL" id="JACJQU010000008">
    <property type="protein sequence ID" value="MBD2294760.1"/>
    <property type="molecule type" value="Genomic_DNA"/>
</dbReference>
<gene>
    <name evidence="1" type="ORF">H6G06_15030</name>
</gene>
<keyword evidence="2" id="KW-1185">Reference proteome</keyword>
<comment type="caution">
    <text evidence="1">The sequence shown here is derived from an EMBL/GenBank/DDBJ whole genome shotgun (WGS) entry which is preliminary data.</text>
</comment>
<accession>A0A926WIJ7</accession>
<protein>
    <submittedName>
        <fullName evidence="1">Uncharacterized protein</fullName>
    </submittedName>
</protein>
<dbReference type="Proteomes" id="UP000662185">
    <property type="component" value="Unassembled WGS sequence"/>
</dbReference>
<organism evidence="1 2">
    <name type="scientific">Anabaena sphaerica FACHB-251</name>
    <dbReference type="NCBI Taxonomy" id="2692883"/>
    <lineage>
        <taxon>Bacteria</taxon>
        <taxon>Bacillati</taxon>
        <taxon>Cyanobacteriota</taxon>
        <taxon>Cyanophyceae</taxon>
        <taxon>Nostocales</taxon>
        <taxon>Nostocaceae</taxon>
        <taxon>Anabaena</taxon>
    </lineage>
</organism>
<dbReference type="RefSeq" id="WP_190561490.1">
    <property type="nucleotide sequence ID" value="NZ_JACJQU010000008.1"/>
</dbReference>
<reference evidence="2" key="1">
    <citation type="journal article" date="2020" name="ISME J.">
        <title>Comparative genomics reveals insights into cyanobacterial evolution and habitat adaptation.</title>
        <authorList>
            <person name="Chen M.Y."/>
            <person name="Teng W.K."/>
            <person name="Zhao L."/>
            <person name="Hu C.X."/>
            <person name="Zhou Y.K."/>
            <person name="Han B.P."/>
            <person name="Song L.R."/>
            <person name="Shu W.S."/>
        </authorList>
    </citation>
    <scope>NUCLEOTIDE SEQUENCE [LARGE SCALE GENOMIC DNA]</scope>
    <source>
        <strain evidence="2">FACHB-251</strain>
    </source>
</reference>
<sequence>MFSSEKINQGIEDITSGIWKTLYTGLAKLSFKANNHADVIVVDKNGNVVLLVKIKAVSIQIEDIKQQFISQLELEDLHIPIPNILSMPPQRKKIFCFIMLVNLVNVEVIKFYNDNSMESVILLNTENILKYYDPEFSHKKILNLYLKTLIEAWLRDLAYHWKLDTPPASQELDEIGLLSKIEGGDTYSHNDY</sequence>
<evidence type="ECO:0000313" key="1">
    <source>
        <dbReference type="EMBL" id="MBD2294760.1"/>
    </source>
</evidence>
<evidence type="ECO:0000313" key="2">
    <source>
        <dbReference type="Proteomes" id="UP000662185"/>
    </source>
</evidence>
<dbReference type="AlphaFoldDB" id="A0A926WIJ7"/>